<evidence type="ECO:0000313" key="3">
    <source>
        <dbReference type="Proteomes" id="UP000275281"/>
    </source>
</evidence>
<dbReference type="PANTHER" id="PTHR22617:SF23">
    <property type="entry name" value="CHEMOTAXIS PROTEIN CHEW"/>
    <property type="match status" value="1"/>
</dbReference>
<comment type="caution">
    <text evidence="2">The sequence shown here is derived from an EMBL/GenBank/DDBJ whole genome shotgun (WGS) entry which is preliminary data.</text>
</comment>
<dbReference type="Proteomes" id="UP000275281">
    <property type="component" value="Unassembled WGS sequence"/>
</dbReference>
<dbReference type="PANTHER" id="PTHR22617">
    <property type="entry name" value="CHEMOTAXIS SENSOR HISTIDINE KINASE-RELATED"/>
    <property type="match status" value="1"/>
</dbReference>
<dbReference type="InterPro" id="IPR036061">
    <property type="entry name" value="CheW-like_dom_sf"/>
</dbReference>
<organism evidence="2 3">
    <name type="scientific">Alteromonas sediminis</name>
    <dbReference type="NCBI Taxonomy" id="2259342"/>
    <lineage>
        <taxon>Bacteria</taxon>
        <taxon>Pseudomonadati</taxon>
        <taxon>Pseudomonadota</taxon>
        <taxon>Gammaproteobacteria</taxon>
        <taxon>Alteromonadales</taxon>
        <taxon>Alteromonadaceae</taxon>
        <taxon>Alteromonas/Salinimonas group</taxon>
        <taxon>Alteromonas</taxon>
    </lineage>
</organism>
<dbReference type="InterPro" id="IPR039315">
    <property type="entry name" value="CheW"/>
</dbReference>
<name>A0A3N5YER0_9ALTE</name>
<reference evidence="2 3" key="1">
    <citation type="submission" date="2018-11" db="EMBL/GenBank/DDBJ databases">
        <authorList>
            <person name="Ye M.-Q."/>
            <person name="Du Z.-J."/>
        </authorList>
    </citation>
    <scope>NUCLEOTIDE SEQUENCE [LARGE SCALE GENOMIC DNA]</scope>
    <source>
        <strain evidence="2 3">U0105</strain>
    </source>
</reference>
<accession>A0A3N5YER0</accession>
<feature type="domain" description="CheW-like" evidence="1">
    <location>
        <begin position="8"/>
        <end position="151"/>
    </location>
</feature>
<dbReference type="SMART" id="SM00260">
    <property type="entry name" value="CheW"/>
    <property type="match status" value="1"/>
</dbReference>
<dbReference type="Gene3D" id="2.30.30.40">
    <property type="entry name" value="SH3 Domains"/>
    <property type="match status" value="1"/>
</dbReference>
<keyword evidence="3" id="KW-1185">Reference proteome</keyword>
<dbReference type="RefSeq" id="WP_124026336.1">
    <property type="nucleotide sequence ID" value="NZ_JBHRSN010000005.1"/>
</dbReference>
<dbReference type="InterPro" id="IPR002545">
    <property type="entry name" value="CheW-lke_dom"/>
</dbReference>
<dbReference type="SUPFAM" id="SSF50341">
    <property type="entry name" value="CheW-like"/>
    <property type="match status" value="1"/>
</dbReference>
<dbReference type="GO" id="GO:0005829">
    <property type="term" value="C:cytosol"/>
    <property type="evidence" value="ECO:0007669"/>
    <property type="project" value="TreeGrafter"/>
</dbReference>
<sequence>MTATIDQMLELLNLDVGGDFFAINITQVQEVRVLDAIRKMPDLPDGWLGVIDFRQSIVPIIDLRDVLSGTATELKPKTIIVVVQVCTADDAKTIGLVVDAVSEVISVDPESVRPPPKIQQSAKKAVQGLFKHDEHIVVILDLAVLIELNDFDGLRAQLADADDV</sequence>
<dbReference type="GO" id="GO:0007165">
    <property type="term" value="P:signal transduction"/>
    <property type="evidence" value="ECO:0007669"/>
    <property type="project" value="InterPro"/>
</dbReference>
<evidence type="ECO:0000313" key="2">
    <source>
        <dbReference type="EMBL" id="RPJ68335.1"/>
    </source>
</evidence>
<proteinExistence type="predicted"/>
<protein>
    <submittedName>
        <fullName evidence="2">Chemotaxis protein CheW</fullName>
    </submittedName>
</protein>
<gene>
    <name evidence="2" type="ORF">DRW07_02695</name>
</gene>
<dbReference type="EMBL" id="RPOK01000001">
    <property type="protein sequence ID" value="RPJ68335.1"/>
    <property type="molecule type" value="Genomic_DNA"/>
</dbReference>
<dbReference type="PROSITE" id="PS50851">
    <property type="entry name" value="CHEW"/>
    <property type="match status" value="1"/>
</dbReference>
<dbReference type="Pfam" id="PF01584">
    <property type="entry name" value="CheW"/>
    <property type="match status" value="1"/>
</dbReference>
<dbReference type="Gene3D" id="2.40.50.180">
    <property type="entry name" value="CheA-289, Domain 4"/>
    <property type="match status" value="1"/>
</dbReference>
<dbReference type="OrthoDB" id="9787997at2"/>
<dbReference type="AlphaFoldDB" id="A0A3N5YER0"/>
<evidence type="ECO:0000259" key="1">
    <source>
        <dbReference type="PROSITE" id="PS50851"/>
    </source>
</evidence>
<dbReference type="GO" id="GO:0006935">
    <property type="term" value="P:chemotaxis"/>
    <property type="evidence" value="ECO:0007669"/>
    <property type="project" value="InterPro"/>
</dbReference>